<keyword evidence="3" id="KW-1185">Reference proteome</keyword>
<evidence type="ECO:0000256" key="1">
    <source>
        <dbReference type="SAM" id="Phobius"/>
    </source>
</evidence>
<dbReference type="EMBL" id="FMAH01000030">
    <property type="protein sequence ID" value="SCB39566.1"/>
    <property type="molecule type" value="Genomic_DNA"/>
</dbReference>
<gene>
    <name evidence="2" type="ORF">GA0061102_103047</name>
</gene>
<dbReference type="Proteomes" id="UP000199435">
    <property type="component" value="Unassembled WGS sequence"/>
</dbReference>
<keyword evidence="1" id="KW-1133">Transmembrane helix</keyword>
<reference evidence="3" key="1">
    <citation type="submission" date="2016-08" db="EMBL/GenBank/DDBJ databases">
        <authorList>
            <person name="Varghese N."/>
            <person name="Submissions Spin"/>
        </authorList>
    </citation>
    <scope>NUCLEOTIDE SEQUENCE [LARGE SCALE GENOMIC DNA]</scope>
    <source>
        <strain evidence="3">HAMBI 2971</strain>
    </source>
</reference>
<feature type="transmembrane region" description="Helical" evidence="1">
    <location>
        <begin position="21"/>
        <end position="42"/>
    </location>
</feature>
<evidence type="ECO:0000313" key="3">
    <source>
        <dbReference type="Proteomes" id="UP000199435"/>
    </source>
</evidence>
<name>A0A1C3WI86_9HYPH</name>
<proteinExistence type="predicted"/>
<sequence>MTGAYRSIFGQELQKSKGGRRLTYTAIFGFSVLLSIAISFLFEFYLLEVGMWGSAFFLSSTTAAGLLCLLVGSLAASSELKNAAFQSKWLLVIVLSLTLGYLAIISGQNLGESLLSPDFMIFWALPS</sequence>
<dbReference type="AlphaFoldDB" id="A0A1C3WI86"/>
<feature type="transmembrane region" description="Helical" evidence="1">
    <location>
        <begin position="54"/>
        <end position="77"/>
    </location>
</feature>
<feature type="transmembrane region" description="Helical" evidence="1">
    <location>
        <begin position="89"/>
        <end position="110"/>
    </location>
</feature>
<keyword evidence="1" id="KW-0472">Membrane</keyword>
<organism evidence="2 3">
    <name type="scientific">Rhizobium miluonense</name>
    <dbReference type="NCBI Taxonomy" id="411945"/>
    <lineage>
        <taxon>Bacteria</taxon>
        <taxon>Pseudomonadati</taxon>
        <taxon>Pseudomonadota</taxon>
        <taxon>Alphaproteobacteria</taxon>
        <taxon>Hyphomicrobiales</taxon>
        <taxon>Rhizobiaceae</taxon>
        <taxon>Rhizobium/Agrobacterium group</taxon>
        <taxon>Rhizobium</taxon>
    </lineage>
</organism>
<keyword evidence="1" id="KW-0812">Transmembrane</keyword>
<accession>A0A1C3WI86</accession>
<evidence type="ECO:0000313" key="2">
    <source>
        <dbReference type="EMBL" id="SCB39566.1"/>
    </source>
</evidence>
<protein>
    <submittedName>
        <fullName evidence="2">Uncharacterized protein</fullName>
    </submittedName>
</protein>
<dbReference type="RefSeq" id="WP_092853094.1">
    <property type="nucleotide sequence ID" value="NZ_FMAH01000030.1"/>
</dbReference>